<evidence type="ECO:0000313" key="8">
    <source>
        <dbReference type="Proteomes" id="UP000473571"/>
    </source>
</evidence>
<keyword evidence="2" id="KW-0805">Transcription regulation</keyword>
<dbReference type="InterPro" id="IPR036388">
    <property type="entry name" value="WH-like_DNA-bd_sf"/>
</dbReference>
<evidence type="ECO:0000256" key="1">
    <source>
        <dbReference type="ARBA" id="ARBA00009437"/>
    </source>
</evidence>
<evidence type="ECO:0000256" key="2">
    <source>
        <dbReference type="ARBA" id="ARBA00023015"/>
    </source>
</evidence>
<evidence type="ECO:0000313" key="7">
    <source>
        <dbReference type="EMBL" id="KAB0656617.1"/>
    </source>
</evidence>
<dbReference type="SUPFAM" id="SSF46785">
    <property type="entry name" value="Winged helix' DNA-binding domain"/>
    <property type="match status" value="1"/>
</dbReference>
<dbReference type="PROSITE" id="PS50931">
    <property type="entry name" value="HTH_LYSR"/>
    <property type="match status" value="1"/>
</dbReference>
<dbReference type="GO" id="GO:0003700">
    <property type="term" value="F:DNA-binding transcription factor activity"/>
    <property type="evidence" value="ECO:0007669"/>
    <property type="project" value="InterPro"/>
</dbReference>
<keyword evidence="4" id="KW-0804">Transcription</keyword>
<dbReference type="SUPFAM" id="SSF53850">
    <property type="entry name" value="Periplasmic binding protein-like II"/>
    <property type="match status" value="1"/>
</dbReference>
<dbReference type="Pfam" id="PF00126">
    <property type="entry name" value="HTH_1"/>
    <property type="match status" value="1"/>
</dbReference>
<gene>
    <name evidence="7" type="ORF">F7R13_24675</name>
</gene>
<dbReference type="PANTHER" id="PTHR30118">
    <property type="entry name" value="HTH-TYPE TRANSCRIPTIONAL REGULATOR LEUO-RELATED"/>
    <property type="match status" value="1"/>
</dbReference>
<feature type="region of interest" description="Disordered" evidence="5">
    <location>
        <begin position="330"/>
        <end position="357"/>
    </location>
</feature>
<dbReference type="InterPro" id="IPR005119">
    <property type="entry name" value="LysR_subst-bd"/>
</dbReference>
<dbReference type="EMBL" id="VZOL01000468">
    <property type="protein sequence ID" value="KAB0656617.1"/>
    <property type="molecule type" value="Genomic_DNA"/>
</dbReference>
<dbReference type="Pfam" id="PF03466">
    <property type="entry name" value="LysR_substrate"/>
    <property type="match status" value="1"/>
</dbReference>
<keyword evidence="3" id="KW-0238">DNA-binding</keyword>
<comment type="caution">
    <text evidence="7">The sequence shown here is derived from an EMBL/GenBank/DDBJ whole genome shotgun (WGS) entry which is preliminary data.</text>
</comment>
<dbReference type="Proteomes" id="UP000473571">
    <property type="component" value="Unassembled WGS sequence"/>
</dbReference>
<organism evidence="7 8">
    <name type="scientific">Burkholderia territorii</name>
    <dbReference type="NCBI Taxonomy" id="1503055"/>
    <lineage>
        <taxon>Bacteria</taxon>
        <taxon>Pseudomonadati</taxon>
        <taxon>Pseudomonadota</taxon>
        <taxon>Betaproteobacteria</taxon>
        <taxon>Burkholderiales</taxon>
        <taxon>Burkholderiaceae</taxon>
        <taxon>Burkholderia</taxon>
        <taxon>Burkholderia cepacia complex</taxon>
    </lineage>
</organism>
<evidence type="ECO:0000256" key="4">
    <source>
        <dbReference type="ARBA" id="ARBA00023163"/>
    </source>
</evidence>
<dbReference type="InterPro" id="IPR050389">
    <property type="entry name" value="LysR-type_TF"/>
</dbReference>
<evidence type="ECO:0000256" key="3">
    <source>
        <dbReference type="ARBA" id="ARBA00023125"/>
    </source>
</evidence>
<reference evidence="7 8" key="1">
    <citation type="submission" date="2019-09" db="EMBL/GenBank/DDBJ databases">
        <title>Draft genome sequences of 48 bacterial type strains from the CCUG.</title>
        <authorList>
            <person name="Tunovic T."/>
            <person name="Pineiro-Iglesias B."/>
            <person name="Unosson C."/>
            <person name="Inganas E."/>
            <person name="Ohlen M."/>
            <person name="Cardew S."/>
            <person name="Jensie-Markopoulos S."/>
            <person name="Salva-Serra F."/>
            <person name="Jaen-Luchoro D."/>
            <person name="Karlsson R."/>
            <person name="Svensson-Stadler L."/>
            <person name="Chun J."/>
            <person name="Moore E."/>
        </authorList>
    </citation>
    <scope>NUCLEOTIDE SEQUENCE [LARGE SCALE GENOMIC DNA]</scope>
    <source>
        <strain evidence="7 8">CCUG 65687</strain>
    </source>
</reference>
<dbReference type="InterPro" id="IPR000847">
    <property type="entry name" value="LysR_HTH_N"/>
</dbReference>
<dbReference type="Gene3D" id="3.40.190.10">
    <property type="entry name" value="Periplasmic binding protein-like II"/>
    <property type="match status" value="2"/>
</dbReference>
<dbReference type="Gene3D" id="1.10.10.10">
    <property type="entry name" value="Winged helix-like DNA-binding domain superfamily/Winged helix DNA-binding domain"/>
    <property type="match status" value="1"/>
</dbReference>
<dbReference type="PANTHER" id="PTHR30118:SF15">
    <property type="entry name" value="TRANSCRIPTIONAL REGULATORY PROTEIN"/>
    <property type="match status" value="1"/>
</dbReference>
<name>A0A6L3NB16_9BURK</name>
<sequence length="357" mass="37956">MQSIVAPNALSCRAMSYAVRMEDIDLNLVTALDVLLTEGSVTGAARRLGLSTSAMSRTLTRLRAATGDPLLVRAGRRLVPTPHASALRDRVHAIASDARAVLRPAAADIDMATLSSTFTIRAAASFMDMLAGPVVAAIGEIAPGVRVRFVARLDRDPGPLRDGTVDLEIGKRGDDAPELHTRELFHDEHVAVARAEHPLFAAARITPARYAACRHVIASQLGDFSGPANDPAHTPTAAHNVQVVVPGYPDAMRVAAGTDLIALVPRSSLGNAFTPGLADALGLRSFAIPVRMPEILISALWHPRMQHDPAHRRLRDVVIDVCKRAYPATRAPRAPAGGTKTHAAGNTRGAHQPARRS</sequence>
<feature type="domain" description="HTH lysR-type" evidence="6">
    <location>
        <begin position="24"/>
        <end position="81"/>
    </location>
</feature>
<dbReference type="InterPro" id="IPR036390">
    <property type="entry name" value="WH_DNA-bd_sf"/>
</dbReference>
<evidence type="ECO:0000256" key="5">
    <source>
        <dbReference type="SAM" id="MobiDB-lite"/>
    </source>
</evidence>
<protein>
    <submittedName>
        <fullName evidence="7">LysR family transcriptional regulator</fullName>
    </submittedName>
</protein>
<dbReference type="AlphaFoldDB" id="A0A6L3NB16"/>
<dbReference type="GO" id="GO:0003677">
    <property type="term" value="F:DNA binding"/>
    <property type="evidence" value="ECO:0007669"/>
    <property type="project" value="UniProtKB-KW"/>
</dbReference>
<proteinExistence type="inferred from homology"/>
<evidence type="ECO:0000259" key="6">
    <source>
        <dbReference type="PROSITE" id="PS50931"/>
    </source>
</evidence>
<accession>A0A6L3NB16</accession>
<comment type="similarity">
    <text evidence="1">Belongs to the LysR transcriptional regulatory family.</text>
</comment>